<accession>A0ABT0E8R0</accession>
<keyword evidence="1 2" id="KW-0443">Lipid metabolism</keyword>
<dbReference type="PROSITE" id="PS51635">
    <property type="entry name" value="PNPLA"/>
    <property type="match status" value="1"/>
</dbReference>
<gene>
    <name evidence="5" type="ORF">MU846_10930</name>
</gene>
<keyword evidence="6" id="KW-1185">Reference proteome</keyword>
<evidence type="ECO:0000256" key="3">
    <source>
        <dbReference type="SAM" id="Phobius"/>
    </source>
</evidence>
<name>A0ABT0E8R0_9GAMM</name>
<dbReference type="RefSeq" id="WP_246952643.1">
    <property type="nucleotide sequence ID" value="NZ_JALKII010000007.1"/>
</dbReference>
<evidence type="ECO:0000313" key="5">
    <source>
        <dbReference type="EMBL" id="MCK0538223.1"/>
    </source>
</evidence>
<dbReference type="SUPFAM" id="SSF52151">
    <property type="entry name" value="FabD/lysophospholipase-like"/>
    <property type="match status" value="1"/>
</dbReference>
<comment type="caution">
    <text evidence="2">Lacks conserved residue(s) required for the propagation of feature annotation.</text>
</comment>
<evidence type="ECO:0000256" key="2">
    <source>
        <dbReference type="PROSITE-ProRule" id="PRU01161"/>
    </source>
</evidence>
<feature type="short sequence motif" description="DGA/G" evidence="2">
    <location>
        <begin position="201"/>
        <end position="203"/>
    </location>
</feature>
<feature type="short sequence motif" description="GXSXG" evidence="2">
    <location>
        <begin position="46"/>
        <end position="50"/>
    </location>
</feature>
<keyword evidence="3" id="KW-0812">Transmembrane</keyword>
<reference evidence="5" key="1">
    <citation type="submission" date="2022-04" db="EMBL/GenBank/DDBJ databases">
        <title>Alcanivorax sp. CY1518 draft genome sequence.</title>
        <authorList>
            <person name="Zhao G."/>
            <person name="An M."/>
        </authorList>
    </citation>
    <scope>NUCLEOTIDE SEQUENCE</scope>
    <source>
        <strain evidence="5">CY1518</strain>
    </source>
</reference>
<proteinExistence type="predicted"/>
<dbReference type="Gene3D" id="3.40.1090.10">
    <property type="entry name" value="Cytosolic phospholipase A2 catalytic domain"/>
    <property type="match status" value="2"/>
</dbReference>
<dbReference type="InterPro" id="IPR016035">
    <property type="entry name" value="Acyl_Trfase/lysoPLipase"/>
</dbReference>
<keyword evidence="2" id="KW-0378">Hydrolase</keyword>
<feature type="active site" description="Proton acceptor" evidence="2">
    <location>
        <position position="201"/>
    </location>
</feature>
<dbReference type="Proteomes" id="UP001165524">
    <property type="component" value="Unassembled WGS sequence"/>
</dbReference>
<protein>
    <submittedName>
        <fullName evidence="5">Patatin-like phospholipase family protein</fullName>
    </submittedName>
</protein>
<feature type="domain" description="PNPLA" evidence="4">
    <location>
        <begin position="10"/>
        <end position="214"/>
    </location>
</feature>
<feature type="transmembrane region" description="Helical" evidence="3">
    <location>
        <begin position="43"/>
        <end position="63"/>
    </location>
</feature>
<evidence type="ECO:0000256" key="1">
    <source>
        <dbReference type="ARBA" id="ARBA00023098"/>
    </source>
</evidence>
<keyword evidence="3" id="KW-1133">Transmembrane helix</keyword>
<organism evidence="5 6">
    <name type="scientific">Alcanivorax quisquiliarum</name>
    <dbReference type="NCBI Taxonomy" id="2933565"/>
    <lineage>
        <taxon>Bacteria</taxon>
        <taxon>Pseudomonadati</taxon>
        <taxon>Pseudomonadota</taxon>
        <taxon>Gammaproteobacteria</taxon>
        <taxon>Oceanospirillales</taxon>
        <taxon>Alcanivoracaceae</taxon>
        <taxon>Alcanivorax</taxon>
    </lineage>
</organism>
<dbReference type="EMBL" id="JALKII010000007">
    <property type="protein sequence ID" value="MCK0538223.1"/>
    <property type="molecule type" value="Genomic_DNA"/>
</dbReference>
<keyword evidence="2" id="KW-0442">Lipid degradation</keyword>
<feature type="transmembrane region" description="Helical" evidence="3">
    <location>
        <begin position="9"/>
        <end position="28"/>
    </location>
</feature>
<keyword evidence="3" id="KW-0472">Membrane</keyword>
<sequence>MQQRYEKRALVLGCGGVAGAAWSIAALANLEQQLGWDARDADILIGTSAGAVLAALLAAGTPVSRLLASQRDELPDCIWDHDTATGGALPPLPGMGFSGLSLLRRGLRGEIAPLTALTGVLPRGRADMAPFMALIDSVVPPGEWAPHPNAWMVVVDQHSGERVALGRHDAPAMPMNLAVCASYAVPGWCPPVAWQGRTYLDGGIASPTSADMLLAADVDEAIVLAPMASRQPDAPRAPWARIERRVRRYMTAIVDREVKALEQAGIRVIRLEPEAEDLRAIGFNMMDPARRRQVFHTALRTTQRQLARQC</sequence>
<evidence type="ECO:0000259" key="4">
    <source>
        <dbReference type="PROSITE" id="PS51635"/>
    </source>
</evidence>
<comment type="caution">
    <text evidence="5">The sequence shown here is derived from an EMBL/GenBank/DDBJ whole genome shotgun (WGS) entry which is preliminary data.</text>
</comment>
<dbReference type="InterPro" id="IPR002641">
    <property type="entry name" value="PNPLA_dom"/>
</dbReference>
<dbReference type="Pfam" id="PF01734">
    <property type="entry name" value="Patatin"/>
    <property type="match status" value="1"/>
</dbReference>
<evidence type="ECO:0000313" key="6">
    <source>
        <dbReference type="Proteomes" id="UP001165524"/>
    </source>
</evidence>
<feature type="active site" description="Nucleophile" evidence="2">
    <location>
        <position position="48"/>
    </location>
</feature>